<proteinExistence type="predicted"/>
<feature type="region of interest" description="Disordered" evidence="1">
    <location>
        <begin position="245"/>
        <end position="308"/>
    </location>
</feature>
<feature type="non-terminal residue" evidence="2">
    <location>
        <position position="1"/>
    </location>
</feature>
<name>A0ABN9PHE3_9DINO</name>
<dbReference type="EMBL" id="CAUYUJ010000762">
    <property type="protein sequence ID" value="CAK0792383.1"/>
    <property type="molecule type" value="Genomic_DNA"/>
</dbReference>
<sequence length="432" mass="46473">GGHALPIALSLPRRGGEGCREALAERRGSSPTGDAQVGPPGRRAPSGDEDRSAAGSPVFSRRRGGNPSAGGVVWRRRRRWSRSGRRAERSARSDSRERVVELSTRVSETPAGVVATQSRRDDAKELLSDADAAGFQRMLGALEEVHFRARLRAFVGEHCVGFAHDRWKPTGLATLWSGRPCTASTRRAVRRAAGGLPGRRGRAARGLRGTGEVALARAGRLPDRLGRLPRRDHRLLRLRRLRRADARGGRSAARGGVRGLHVGGDGRGGQGPRARPEGLSSGQAWPRRGSSQPPAGGDDQRRDMPDLTQDDDWTMAEAPLCEETGPSRPHAGGDPAARPRGAEDLQRGGAALRAWPVSPGPRQCSAFPLRPTSPCRRQPARAGTFKSADPHECGACITALFQRSALPDVLHSVIPHRAPHTCQQFRVCAWAL</sequence>
<organism evidence="2 3">
    <name type="scientific">Prorocentrum cordatum</name>
    <dbReference type="NCBI Taxonomy" id="2364126"/>
    <lineage>
        <taxon>Eukaryota</taxon>
        <taxon>Sar</taxon>
        <taxon>Alveolata</taxon>
        <taxon>Dinophyceae</taxon>
        <taxon>Prorocentrales</taxon>
        <taxon>Prorocentraceae</taxon>
        <taxon>Prorocentrum</taxon>
    </lineage>
</organism>
<feature type="compositionally biased region" description="Gly residues" evidence="1">
    <location>
        <begin position="256"/>
        <end position="271"/>
    </location>
</feature>
<dbReference type="Proteomes" id="UP001189429">
    <property type="component" value="Unassembled WGS sequence"/>
</dbReference>
<keyword evidence="3" id="KW-1185">Reference proteome</keyword>
<comment type="caution">
    <text evidence="2">The sequence shown here is derived from an EMBL/GenBank/DDBJ whole genome shotgun (WGS) entry which is preliminary data.</text>
</comment>
<evidence type="ECO:0000313" key="3">
    <source>
        <dbReference type="Proteomes" id="UP001189429"/>
    </source>
</evidence>
<gene>
    <name evidence="2" type="ORF">PCOR1329_LOCUS2991</name>
</gene>
<accession>A0ABN9PHE3</accession>
<evidence type="ECO:0000256" key="1">
    <source>
        <dbReference type="SAM" id="MobiDB-lite"/>
    </source>
</evidence>
<feature type="region of interest" description="Disordered" evidence="1">
    <location>
        <begin position="321"/>
        <end position="346"/>
    </location>
</feature>
<feature type="compositionally biased region" description="Basic and acidic residues" evidence="1">
    <location>
        <begin position="14"/>
        <end position="28"/>
    </location>
</feature>
<protein>
    <submittedName>
        <fullName evidence="2">Uncharacterized protein</fullName>
    </submittedName>
</protein>
<evidence type="ECO:0000313" key="2">
    <source>
        <dbReference type="EMBL" id="CAK0792383.1"/>
    </source>
</evidence>
<feature type="region of interest" description="Disordered" evidence="1">
    <location>
        <begin position="1"/>
        <end position="72"/>
    </location>
</feature>
<reference evidence="2" key="1">
    <citation type="submission" date="2023-10" db="EMBL/GenBank/DDBJ databases">
        <authorList>
            <person name="Chen Y."/>
            <person name="Shah S."/>
            <person name="Dougan E. K."/>
            <person name="Thang M."/>
            <person name="Chan C."/>
        </authorList>
    </citation>
    <scope>NUCLEOTIDE SEQUENCE [LARGE SCALE GENOMIC DNA]</scope>
</reference>
<feature type="compositionally biased region" description="Low complexity" evidence="1">
    <location>
        <begin position="328"/>
        <end position="339"/>
    </location>
</feature>